<feature type="domain" description="OmpA-like" evidence="7">
    <location>
        <begin position="49"/>
        <end position="167"/>
    </location>
</feature>
<evidence type="ECO:0000259" key="7">
    <source>
        <dbReference type="PROSITE" id="PS51123"/>
    </source>
</evidence>
<dbReference type="RefSeq" id="WP_091870468.1">
    <property type="nucleotide sequence ID" value="NZ_FOLD01000002.1"/>
</dbReference>
<dbReference type="PRINTS" id="PR01021">
    <property type="entry name" value="OMPADOMAIN"/>
</dbReference>
<dbReference type="InterPro" id="IPR006664">
    <property type="entry name" value="OMP_bac"/>
</dbReference>
<dbReference type="CDD" id="cd07185">
    <property type="entry name" value="OmpA_C-like"/>
    <property type="match status" value="1"/>
</dbReference>
<dbReference type="InterPro" id="IPR006665">
    <property type="entry name" value="OmpA-like"/>
</dbReference>
<evidence type="ECO:0000256" key="2">
    <source>
        <dbReference type="ARBA" id="ARBA00023136"/>
    </source>
</evidence>
<evidence type="ECO:0000256" key="6">
    <source>
        <dbReference type="SAM" id="SignalP"/>
    </source>
</evidence>
<dbReference type="STRING" id="1164594.SAMN05216204_10229"/>
<dbReference type="PANTHER" id="PTHR30329:SF21">
    <property type="entry name" value="LIPOPROTEIN YIAD-RELATED"/>
    <property type="match status" value="1"/>
</dbReference>
<dbReference type="Proteomes" id="UP000198639">
    <property type="component" value="Unassembled WGS sequence"/>
</dbReference>
<dbReference type="OrthoDB" id="345640at2"/>
<evidence type="ECO:0000313" key="8">
    <source>
        <dbReference type="EMBL" id="SFB83322.1"/>
    </source>
</evidence>
<evidence type="ECO:0000256" key="3">
    <source>
        <dbReference type="ARBA" id="ARBA00023237"/>
    </source>
</evidence>
<dbReference type="GO" id="GO:0009279">
    <property type="term" value="C:cell outer membrane"/>
    <property type="evidence" value="ECO:0007669"/>
    <property type="project" value="UniProtKB-SubCell"/>
</dbReference>
<dbReference type="Pfam" id="PF00691">
    <property type="entry name" value="OmpA"/>
    <property type="match status" value="1"/>
</dbReference>
<dbReference type="PROSITE" id="PS51123">
    <property type="entry name" value="OMPA_2"/>
    <property type="match status" value="1"/>
</dbReference>
<name>A0A1I1E9R4_9BURK</name>
<organism evidence="8 9">
    <name type="scientific">Massilia yuzhufengensis</name>
    <dbReference type="NCBI Taxonomy" id="1164594"/>
    <lineage>
        <taxon>Bacteria</taxon>
        <taxon>Pseudomonadati</taxon>
        <taxon>Pseudomonadota</taxon>
        <taxon>Betaproteobacteria</taxon>
        <taxon>Burkholderiales</taxon>
        <taxon>Oxalobacteraceae</taxon>
        <taxon>Telluria group</taxon>
        <taxon>Massilia</taxon>
    </lineage>
</organism>
<evidence type="ECO:0000256" key="4">
    <source>
        <dbReference type="PROSITE-ProRule" id="PRU00473"/>
    </source>
</evidence>
<accession>A0A1I1E9R4</accession>
<dbReference type="InterPro" id="IPR036737">
    <property type="entry name" value="OmpA-like_sf"/>
</dbReference>
<dbReference type="InterPro" id="IPR050330">
    <property type="entry name" value="Bact_OuterMem_StrucFunc"/>
</dbReference>
<dbReference type="SUPFAM" id="SSF103088">
    <property type="entry name" value="OmpA-like"/>
    <property type="match status" value="1"/>
</dbReference>
<evidence type="ECO:0000313" key="9">
    <source>
        <dbReference type="Proteomes" id="UP000198639"/>
    </source>
</evidence>
<comment type="subcellular location">
    <subcellularLocation>
        <location evidence="1">Cell outer membrane</location>
    </subcellularLocation>
</comment>
<protein>
    <submittedName>
        <fullName evidence="8">OmpA family protein</fullName>
    </submittedName>
</protein>
<keyword evidence="3" id="KW-0998">Cell outer membrane</keyword>
<dbReference type="EMBL" id="FOLD01000002">
    <property type="protein sequence ID" value="SFB83322.1"/>
    <property type="molecule type" value="Genomic_DNA"/>
</dbReference>
<feature type="compositionally biased region" description="Low complexity" evidence="5">
    <location>
        <begin position="175"/>
        <end position="185"/>
    </location>
</feature>
<feature type="region of interest" description="Disordered" evidence="5">
    <location>
        <begin position="164"/>
        <end position="199"/>
    </location>
</feature>
<sequence length="199" mass="21200">MNVAFRLAAALLAALAVTHAPAADIVKAADIVGALSKVPKAVQMADGRWLQRDPSIDLQVQFEFDKSSLTPLGERQLDELASAFRQPALATFAFEVAGHTDQVGNAAYNQKLSSDRASATRDYLIRKHGIATERMVARGYGFERLADALRPGAAINRRVEIRRLPAGPDQPRAPLPAAAQAGPAPYALPPSGGTLTVRP</sequence>
<keyword evidence="9" id="KW-1185">Reference proteome</keyword>
<feature type="chain" id="PRO_5011640896" evidence="6">
    <location>
        <begin position="23"/>
        <end position="199"/>
    </location>
</feature>
<dbReference type="Gene3D" id="3.30.1330.60">
    <property type="entry name" value="OmpA-like domain"/>
    <property type="match status" value="1"/>
</dbReference>
<gene>
    <name evidence="8" type="ORF">SAMN05216204_10229</name>
</gene>
<evidence type="ECO:0000256" key="1">
    <source>
        <dbReference type="ARBA" id="ARBA00004442"/>
    </source>
</evidence>
<proteinExistence type="predicted"/>
<reference evidence="9" key="1">
    <citation type="submission" date="2016-10" db="EMBL/GenBank/DDBJ databases">
        <authorList>
            <person name="Varghese N."/>
            <person name="Submissions S."/>
        </authorList>
    </citation>
    <scope>NUCLEOTIDE SEQUENCE [LARGE SCALE GENOMIC DNA]</scope>
    <source>
        <strain evidence="9">CGMCC 1.12041</strain>
    </source>
</reference>
<keyword evidence="6" id="KW-0732">Signal</keyword>
<dbReference type="PANTHER" id="PTHR30329">
    <property type="entry name" value="STATOR ELEMENT OF FLAGELLAR MOTOR COMPLEX"/>
    <property type="match status" value="1"/>
</dbReference>
<keyword evidence="2 4" id="KW-0472">Membrane</keyword>
<dbReference type="AlphaFoldDB" id="A0A1I1E9R4"/>
<feature type="signal peptide" evidence="6">
    <location>
        <begin position="1"/>
        <end position="22"/>
    </location>
</feature>
<evidence type="ECO:0000256" key="5">
    <source>
        <dbReference type="SAM" id="MobiDB-lite"/>
    </source>
</evidence>